<dbReference type="InterPro" id="IPR015510">
    <property type="entry name" value="PGRP"/>
</dbReference>
<dbReference type="SMART" id="SM00701">
    <property type="entry name" value="PGRP"/>
    <property type="match status" value="1"/>
</dbReference>
<dbReference type="InterPro" id="IPR006619">
    <property type="entry name" value="PGRP_domain_met/bac"/>
</dbReference>
<evidence type="ECO:0000313" key="5">
    <source>
        <dbReference type="Proteomes" id="UP000220527"/>
    </source>
</evidence>
<dbReference type="Pfam" id="PF01510">
    <property type="entry name" value="Amidase_2"/>
    <property type="match status" value="1"/>
</dbReference>
<evidence type="ECO:0000256" key="2">
    <source>
        <dbReference type="SAM" id="SignalP"/>
    </source>
</evidence>
<dbReference type="EMBL" id="NQWI01000005">
    <property type="protein sequence ID" value="PDW04690.1"/>
    <property type="molecule type" value="Genomic_DNA"/>
</dbReference>
<evidence type="ECO:0000259" key="3">
    <source>
        <dbReference type="SMART" id="SM00701"/>
    </source>
</evidence>
<feature type="domain" description="Peptidoglycan recognition protein family" evidence="3">
    <location>
        <begin position="203"/>
        <end position="342"/>
    </location>
</feature>
<evidence type="ECO:0000256" key="1">
    <source>
        <dbReference type="ARBA" id="ARBA00007553"/>
    </source>
</evidence>
<protein>
    <submittedName>
        <fullName evidence="4">N-acetylmuramoyl-L-alanine amidase</fullName>
    </submittedName>
</protein>
<organism evidence="4 5">
    <name type="scientific">Candidatus Viridilinea mediisalina</name>
    <dbReference type="NCBI Taxonomy" id="2024553"/>
    <lineage>
        <taxon>Bacteria</taxon>
        <taxon>Bacillati</taxon>
        <taxon>Chloroflexota</taxon>
        <taxon>Chloroflexia</taxon>
        <taxon>Chloroflexales</taxon>
        <taxon>Chloroflexineae</taxon>
        <taxon>Oscillochloridaceae</taxon>
        <taxon>Candidatus Viridilinea</taxon>
    </lineage>
</organism>
<keyword evidence="5" id="KW-1185">Reference proteome</keyword>
<dbReference type="GO" id="GO:0009253">
    <property type="term" value="P:peptidoglycan catabolic process"/>
    <property type="evidence" value="ECO:0007669"/>
    <property type="project" value="InterPro"/>
</dbReference>
<dbReference type="InterPro" id="IPR002502">
    <property type="entry name" value="Amidase_domain"/>
</dbReference>
<dbReference type="PANTHER" id="PTHR11022">
    <property type="entry name" value="PEPTIDOGLYCAN RECOGNITION PROTEIN"/>
    <property type="match status" value="1"/>
</dbReference>
<gene>
    <name evidence="4" type="ORF">CJ255_01990</name>
</gene>
<sequence length="794" mass="84488">MLTAILLPLLLLVLAPPVAAQQQGPQARIGTWTLTTVADWQAGAASGTMVTNNAGGELRLADGQASGSFISVPFKTDFAANAAGLLWEAELPPGTQLSLALRSRITPPEDAGEAGWSAWYQLESGNTRSATGGWASPHVVALPRGSEYLQLRVNLSSDVARASASLRQVSVSYLDSASTFPTFAAGLPRQPILFGPETLTQRPAVIARRDWSGRVAAAQPGRSDPLGVIVHQLDTTLTADASLELVRALLAYQTQVLGWEDLSYHYLIDPEGNLYEGRLGGPTSRVTQVAGGDRAVHVALLNPREEPLSPTAQSSLVSLLAWLGQAYDFAPTGQHSVGSAGGRTTRPNIAAHNEVVPTAPDPYGPVQNALPQLRTLADQSTVRARWYFAEGNVSDYSQRLSLFNPTNSPADARITLVRPGAAPVARIVDVAPGARSDLTINALVQDENALPAIVESSVALLAERSMGLTSDIGGGPGISRLSRVWYFAEGSTEGTNRTFLVLFNPNATSAQATVTYMRRDGTSLSQEVQIAGQDRLVITVGDITQPDGSMPLQGTNFGVQVIANQPIAAERTMRFGPGQTGMHTGRGIATLAREWHFAEGTTEGDFRMRLLVLNPNRHMANLEVSFMGPDGQQELRRYAVPPRTQLTIDANEVVPNLGVSTKLRSDRPVAVERSLHFNNGATGSVGAGATAPELRWAFVDGRTSDATYYLCVSNPGYLPADVTVDLRFSDGAIGSQRFRVPAGARYTMAVHEFYPDEAAVTAIVRATQPIVAERSLFPGGGARGGFTVLGLPLP</sequence>
<dbReference type="CDD" id="cd06583">
    <property type="entry name" value="PGRP"/>
    <property type="match status" value="1"/>
</dbReference>
<dbReference type="Gene3D" id="2.60.290.11">
    <property type="entry name" value="TM1070-like"/>
    <property type="match status" value="3"/>
</dbReference>
<keyword evidence="2" id="KW-0732">Signal</keyword>
<reference evidence="5" key="1">
    <citation type="submission" date="2017-08" db="EMBL/GenBank/DDBJ databases">
        <authorList>
            <person name="Grouzdev D.S."/>
            <person name="Gaisin V.A."/>
            <person name="Rysina M.S."/>
            <person name="Gorlenko V.M."/>
        </authorList>
    </citation>
    <scope>NUCLEOTIDE SEQUENCE [LARGE SCALE GENOMIC DNA]</scope>
    <source>
        <strain evidence="5">Kir15-3F</strain>
    </source>
</reference>
<dbReference type="GO" id="GO:0008270">
    <property type="term" value="F:zinc ion binding"/>
    <property type="evidence" value="ECO:0007669"/>
    <property type="project" value="InterPro"/>
</dbReference>
<feature type="chain" id="PRO_5012585789" evidence="2">
    <location>
        <begin position="21"/>
        <end position="794"/>
    </location>
</feature>
<dbReference type="GO" id="GO:0008745">
    <property type="term" value="F:N-acetylmuramoyl-L-alanine amidase activity"/>
    <property type="evidence" value="ECO:0007669"/>
    <property type="project" value="InterPro"/>
</dbReference>
<name>A0A2A6RPB4_9CHLR</name>
<dbReference type="PANTHER" id="PTHR11022:SF41">
    <property type="entry name" value="PEPTIDOGLYCAN-RECOGNITION PROTEIN LC-RELATED"/>
    <property type="match status" value="1"/>
</dbReference>
<comment type="similarity">
    <text evidence="1">Belongs to the N-acetylmuramoyl-L-alanine amidase 2 family.</text>
</comment>
<comment type="caution">
    <text evidence="4">The sequence shown here is derived from an EMBL/GenBank/DDBJ whole genome shotgun (WGS) entry which is preliminary data.</text>
</comment>
<dbReference type="InterPro" id="IPR036505">
    <property type="entry name" value="Amidase/PGRP_sf"/>
</dbReference>
<dbReference type="AlphaFoldDB" id="A0A2A6RPB4"/>
<feature type="signal peptide" evidence="2">
    <location>
        <begin position="1"/>
        <end position="20"/>
    </location>
</feature>
<dbReference type="OrthoDB" id="135775at2"/>
<dbReference type="Proteomes" id="UP000220527">
    <property type="component" value="Unassembled WGS sequence"/>
</dbReference>
<dbReference type="SUPFAM" id="SSF55846">
    <property type="entry name" value="N-acetylmuramoyl-L-alanine amidase-like"/>
    <property type="match status" value="1"/>
</dbReference>
<dbReference type="Gene3D" id="3.40.80.10">
    <property type="entry name" value="Peptidoglycan recognition protein-like"/>
    <property type="match status" value="1"/>
</dbReference>
<evidence type="ECO:0000313" key="4">
    <source>
        <dbReference type="EMBL" id="PDW04690.1"/>
    </source>
</evidence>
<dbReference type="InterPro" id="IPR036698">
    <property type="entry name" value="TM1070-like_sf"/>
</dbReference>
<proteinExistence type="inferred from homology"/>
<accession>A0A2A6RPB4</accession>